<dbReference type="Proteomes" id="UP001291623">
    <property type="component" value="Unassembled WGS sequence"/>
</dbReference>
<dbReference type="GO" id="GO:0003824">
    <property type="term" value="F:catalytic activity"/>
    <property type="evidence" value="ECO:0007669"/>
    <property type="project" value="UniProtKB-KW"/>
</dbReference>
<dbReference type="PANTHER" id="PTHR37984">
    <property type="entry name" value="PROTEIN CBG26694"/>
    <property type="match status" value="1"/>
</dbReference>
<dbReference type="Pfam" id="PF17919">
    <property type="entry name" value="RT_RNaseH_2"/>
    <property type="match status" value="1"/>
</dbReference>
<evidence type="ECO:0000313" key="4">
    <source>
        <dbReference type="Proteomes" id="UP001291623"/>
    </source>
</evidence>
<comment type="caution">
    <text evidence="3">The sequence shown here is derived from an EMBL/GenBank/DDBJ whole genome shotgun (WGS) entry which is preliminary data.</text>
</comment>
<feature type="domain" description="Reverse transcriptase/retrotransposon-derived protein RNase H-like" evidence="2">
    <location>
        <begin position="73"/>
        <end position="162"/>
    </location>
</feature>
<dbReference type="FunFam" id="3.30.70.270:FF:000020">
    <property type="entry name" value="Transposon Tf2-6 polyprotein-like Protein"/>
    <property type="match status" value="1"/>
</dbReference>
<sequence length="166" mass="19090">MAFLGHVMSDEGIKMDGQKIEEIKNWPIPTTPMEVHSFLGLVGYYQRFVENLSSIAASLTKLTHKAAKFQRSEAYEKSFQELKNILTSTPMLALPEGSEVYVVYCDACIVGLGRVLTQHGKVITYVSRQLRKHEQNYPTHDFELAAVIFTLKIWRYYLYGVQWTYS</sequence>
<dbReference type="InterPro" id="IPR043128">
    <property type="entry name" value="Rev_trsase/Diguanyl_cyclase"/>
</dbReference>
<gene>
    <name evidence="3" type="ORF">RND71_026788</name>
</gene>
<dbReference type="AlphaFoldDB" id="A0AAE1VAT8"/>
<accession>A0AAE1VAT8</accession>
<dbReference type="PANTHER" id="PTHR37984:SF5">
    <property type="entry name" value="PROTEIN NYNRIN-LIKE"/>
    <property type="match status" value="1"/>
</dbReference>
<dbReference type="InterPro" id="IPR041577">
    <property type="entry name" value="RT_RNaseH_2"/>
</dbReference>
<keyword evidence="1" id="KW-0511">Multifunctional enzyme</keyword>
<proteinExistence type="predicted"/>
<dbReference type="EMBL" id="JAVYJV010000014">
    <property type="protein sequence ID" value="KAK4354594.1"/>
    <property type="molecule type" value="Genomic_DNA"/>
</dbReference>
<evidence type="ECO:0000259" key="2">
    <source>
        <dbReference type="Pfam" id="PF17919"/>
    </source>
</evidence>
<evidence type="ECO:0000256" key="1">
    <source>
        <dbReference type="ARBA" id="ARBA00023268"/>
    </source>
</evidence>
<dbReference type="Gene3D" id="3.30.70.270">
    <property type="match status" value="1"/>
</dbReference>
<protein>
    <recommendedName>
        <fullName evidence="2">Reverse transcriptase/retrotransposon-derived protein RNase H-like domain-containing protein</fullName>
    </recommendedName>
</protein>
<dbReference type="InterPro" id="IPR050951">
    <property type="entry name" value="Retrovirus_Pol_polyprotein"/>
</dbReference>
<dbReference type="SUPFAM" id="SSF56672">
    <property type="entry name" value="DNA/RNA polymerases"/>
    <property type="match status" value="1"/>
</dbReference>
<dbReference type="InterPro" id="IPR043502">
    <property type="entry name" value="DNA/RNA_pol_sf"/>
</dbReference>
<reference evidence="3" key="1">
    <citation type="submission" date="2023-12" db="EMBL/GenBank/DDBJ databases">
        <title>Genome assembly of Anisodus tanguticus.</title>
        <authorList>
            <person name="Wang Y.-J."/>
        </authorList>
    </citation>
    <scope>NUCLEOTIDE SEQUENCE</scope>
    <source>
        <strain evidence="3">KB-2021</strain>
        <tissue evidence="3">Leaf</tissue>
    </source>
</reference>
<organism evidence="3 4">
    <name type="scientific">Anisodus tanguticus</name>
    <dbReference type="NCBI Taxonomy" id="243964"/>
    <lineage>
        <taxon>Eukaryota</taxon>
        <taxon>Viridiplantae</taxon>
        <taxon>Streptophyta</taxon>
        <taxon>Embryophyta</taxon>
        <taxon>Tracheophyta</taxon>
        <taxon>Spermatophyta</taxon>
        <taxon>Magnoliopsida</taxon>
        <taxon>eudicotyledons</taxon>
        <taxon>Gunneridae</taxon>
        <taxon>Pentapetalae</taxon>
        <taxon>asterids</taxon>
        <taxon>lamiids</taxon>
        <taxon>Solanales</taxon>
        <taxon>Solanaceae</taxon>
        <taxon>Solanoideae</taxon>
        <taxon>Hyoscyameae</taxon>
        <taxon>Anisodus</taxon>
    </lineage>
</organism>
<name>A0AAE1VAT8_9SOLA</name>
<evidence type="ECO:0000313" key="3">
    <source>
        <dbReference type="EMBL" id="KAK4354594.1"/>
    </source>
</evidence>
<keyword evidence="4" id="KW-1185">Reference proteome</keyword>